<sequence>METLCYFSEAEDKRFTDLVIRYNSMDDDNEEKLHLENRIKERTMILLYLIPQRNMYLGEEDAGGFFLEIQKDIESIISSFRITGATYNSYLQQTCRYRCMRYMRRQKKKDSLENALIFSDMTIHDEEYLDTASAVSESVTPYETQDWSDDIDRMDLGELSMHIIMQRNEGKCREETIAELELATHLRKARTRRQFLEFLLALPCTETQGFIAGVSRLLHTDYKTVAKFYALRHDALMNEHGDEIRFLEELAGRHWKILAKIGTATVNADTPEEKAIMIDRYLKMKRVYERRLSDLMKARSGLTHYTISTLLGVSRPMVSADIKKMKMLLNHFMDDM</sequence>
<accession>A0A9D9IDB3</accession>
<reference evidence="1" key="1">
    <citation type="submission" date="2020-10" db="EMBL/GenBank/DDBJ databases">
        <authorList>
            <person name="Gilroy R."/>
        </authorList>
    </citation>
    <scope>NUCLEOTIDE SEQUENCE</scope>
    <source>
        <strain evidence="1">14700</strain>
    </source>
</reference>
<evidence type="ECO:0000313" key="2">
    <source>
        <dbReference type="Proteomes" id="UP000810292"/>
    </source>
</evidence>
<dbReference type="AlphaFoldDB" id="A0A9D9IDB3"/>
<reference evidence="1" key="2">
    <citation type="journal article" date="2021" name="PeerJ">
        <title>Extensive microbial diversity within the chicken gut microbiome revealed by metagenomics and culture.</title>
        <authorList>
            <person name="Gilroy R."/>
            <person name="Ravi A."/>
            <person name="Getino M."/>
            <person name="Pursley I."/>
            <person name="Horton D.L."/>
            <person name="Alikhan N.F."/>
            <person name="Baker D."/>
            <person name="Gharbi K."/>
            <person name="Hall N."/>
            <person name="Watson M."/>
            <person name="Adriaenssens E.M."/>
            <person name="Foster-Nyarko E."/>
            <person name="Jarju S."/>
            <person name="Secka A."/>
            <person name="Antonio M."/>
            <person name="Oren A."/>
            <person name="Chaudhuri R.R."/>
            <person name="La Ragione R."/>
            <person name="Hildebrand F."/>
            <person name="Pallen M.J."/>
        </authorList>
    </citation>
    <scope>NUCLEOTIDE SEQUENCE</scope>
    <source>
        <strain evidence="1">14700</strain>
    </source>
</reference>
<evidence type="ECO:0000313" key="1">
    <source>
        <dbReference type="EMBL" id="MBO8469436.1"/>
    </source>
</evidence>
<protein>
    <submittedName>
        <fullName evidence="1">Uncharacterized protein</fullName>
    </submittedName>
</protein>
<organism evidence="1 2">
    <name type="scientific">Candidatus Ornithospirochaeta stercoravium</name>
    <dbReference type="NCBI Taxonomy" id="2840897"/>
    <lineage>
        <taxon>Bacteria</taxon>
        <taxon>Pseudomonadati</taxon>
        <taxon>Spirochaetota</taxon>
        <taxon>Spirochaetia</taxon>
        <taxon>Spirochaetales</taxon>
        <taxon>Spirochaetaceae</taxon>
        <taxon>Spirochaetaceae incertae sedis</taxon>
        <taxon>Candidatus Ornithospirochaeta</taxon>
    </lineage>
</organism>
<comment type="caution">
    <text evidence="1">The sequence shown here is derived from an EMBL/GenBank/DDBJ whole genome shotgun (WGS) entry which is preliminary data.</text>
</comment>
<name>A0A9D9IDB3_9SPIO</name>
<proteinExistence type="predicted"/>
<gene>
    <name evidence="1" type="ORF">IAA72_06600</name>
</gene>
<dbReference type="Proteomes" id="UP000810292">
    <property type="component" value="Unassembled WGS sequence"/>
</dbReference>
<dbReference type="EMBL" id="JADIMF010000102">
    <property type="protein sequence ID" value="MBO8469436.1"/>
    <property type="molecule type" value="Genomic_DNA"/>
</dbReference>